<sequence length="142" mass="15612">MSRLAYCHFCDDVRIELGNKSSLMGLYGGELIVPSFPFVLPKLAIIIFVRTPIDQPMRTLAFEVREGSNVLARHEVSSEELEATQKSLLSRNNTEEPATSLSLGSNVFLVPFAIDGPKVIKASVICDGEEITAGKLFVRRAD</sequence>
<dbReference type="InterPro" id="IPR054221">
    <property type="entry name" value="DUF6941"/>
</dbReference>
<dbReference type="EMBL" id="CP038149">
    <property type="protein sequence ID" value="QBR00477.1"/>
    <property type="molecule type" value="Genomic_DNA"/>
</dbReference>
<evidence type="ECO:0000313" key="2">
    <source>
        <dbReference type="EMBL" id="QBR00477.1"/>
    </source>
</evidence>
<dbReference type="Pfam" id="PF22091">
    <property type="entry name" value="DUF6941"/>
    <property type="match status" value="1"/>
</dbReference>
<reference evidence="2 3" key="1">
    <citation type="submission" date="2019-03" db="EMBL/GenBank/DDBJ databases">
        <title>Paraburkholderia sp. 7MH5, isolated from subtropical forest soil.</title>
        <authorList>
            <person name="Gao Z.-H."/>
            <person name="Qiu L.-H."/>
        </authorList>
    </citation>
    <scope>NUCLEOTIDE SEQUENCE [LARGE SCALE GENOMIC DNA]</scope>
    <source>
        <strain evidence="2 3">7MH5</strain>
    </source>
</reference>
<feature type="transmembrane region" description="Helical" evidence="1">
    <location>
        <begin position="31"/>
        <end position="49"/>
    </location>
</feature>
<keyword evidence="3" id="KW-1185">Reference proteome</keyword>
<organism evidence="2 3">
    <name type="scientific">Paraburkholderia pallida</name>
    <dbReference type="NCBI Taxonomy" id="2547399"/>
    <lineage>
        <taxon>Bacteria</taxon>
        <taxon>Pseudomonadati</taxon>
        <taxon>Pseudomonadota</taxon>
        <taxon>Betaproteobacteria</taxon>
        <taxon>Burkholderiales</taxon>
        <taxon>Burkholderiaceae</taxon>
        <taxon>Paraburkholderia</taxon>
    </lineage>
</organism>
<evidence type="ECO:0000313" key="3">
    <source>
        <dbReference type="Proteomes" id="UP000295727"/>
    </source>
</evidence>
<keyword evidence="1" id="KW-0812">Transmembrane</keyword>
<proteinExistence type="predicted"/>
<dbReference type="Proteomes" id="UP000295727">
    <property type="component" value="Chromosome 2"/>
</dbReference>
<dbReference type="AlphaFoldDB" id="A0A4P7D058"/>
<dbReference type="OrthoDB" id="8377146at2"/>
<accession>A0A4P7D058</accession>
<gene>
    <name evidence="2" type="ORF">E1956_25925</name>
</gene>
<dbReference type="KEGG" id="ppai:E1956_25925"/>
<evidence type="ECO:0000256" key="1">
    <source>
        <dbReference type="SAM" id="Phobius"/>
    </source>
</evidence>
<keyword evidence="1" id="KW-0472">Membrane</keyword>
<dbReference type="RefSeq" id="WP_134754155.1">
    <property type="nucleotide sequence ID" value="NZ_CP038149.1"/>
</dbReference>
<name>A0A4P7D058_9BURK</name>
<protein>
    <submittedName>
        <fullName evidence="2">Uncharacterized protein</fullName>
    </submittedName>
</protein>
<keyword evidence="1" id="KW-1133">Transmembrane helix</keyword>